<dbReference type="PANTHER" id="PTHR43166">
    <property type="entry name" value="AMINO ACID IMPORT ATP-BINDING PROTEIN"/>
    <property type="match status" value="1"/>
</dbReference>
<keyword evidence="9" id="KW-1185">Reference proteome</keyword>
<keyword evidence="6" id="KW-0472">Membrane</keyword>
<accession>A0A446C5C4</accession>
<dbReference type="EC" id="3.6.3.27" evidence="8"/>
<evidence type="ECO:0000256" key="1">
    <source>
        <dbReference type="ARBA" id="ARBA00022448"/>
    </source>
</evidence>
<dbReference type="EMBL" id="UFQB01000003">
    <property type="protein sequence ID" value="SSW62981.1"/>
    <property type="molecule type" value="Genomic_DNA"/>
</dbReference>
<dbReference type="Pfam" id="PF00005">
    <property type="entry name" value="ABC_tran"/>
    <property type="match status" value="1"/>
</dbReference>
<dbReference type="InterPro" id="IPR017871">
    <property type="entry name" value="ABC_transporter-like_CS"/>
</dbReference>
<evidence type="ECO:0000256" key="5">
    <source>
        <dbReference type="ARBA" id="ARBA00022967"/>
    </source>
</evidence>
<dbReference type="AlphaFoldDB" id="A0A446C5C4"/>
<dbReference type="GO" id="GO:0015416">
    <property type="term" value="F:ABC-type phosphonate transporter activity"/>
    <property type="evidence" value="ECO:0007669"/>
    <property type="project" value="InterPro"/>
</dbReference>
<dbReference type="GO" id="GO:0016020">
    <property type="term" value="C:membrane"/>
    <property type="evidence" value="ECO:0007669"/>
    <property type="project" value="InterPro"/>
</dbReference>
<gene>
    <name evidence="8" type="primary">phnC_1</name>
    <name evidence="8" type="ORF">AGI3411_00831</name>
</gene>
<dbReference type="SMART" id="SM00382">
    <property type="entry name" value="AAA"/>
    <property type="match status" value="1"/>
</dbReference>
<dbReference type="Gene3D" id="3.40.50.300">
    <property type="entry name" value="P-loop containing nucleotide triphosphate hydrolases"/>
    <property type="match status" value="1"/>
</dbReference>
<dbReference type="Proteomes" id="UP000289184">
    <property type="component" value="Unassembled WGS sequence"/>
</dbReference>
<evidence type="ECO:0000256" key="3">
    <source>
        <dbReference type="ARBA" id="ARBA00022741"/>
    </source>
</evidence>
<sequence length="279" mass="29761">MLCYESVGMRYADGTTALNSVSLQVPRGQFCVILGASGAGKSTLLRMANGLTAPTQGEVWVEGTRVQPSTLAVLRPRVGMVHQHFNLVSRATVATNVLSGALPGLPAWRAYLMRFPAELRERACRLVREVGLQPEHLRRRVSELSGGQQQRVGIARAFMLAPALLLADEPVASLDPRISRDILGLLRDQARERGATVLCSLHQVDLAREFADRIVALRQGAMVFDGPASAFDEATARALYEAGAAAAQRESGALASDAPGSRWAAAPVRTALLSAGGAR</sequence>
<reference evidence="8 9" key="1">
    <citation type="submission" date="2018-07" db="EMBL/GenBank/DDBJ databases">
        <authorList>
            <person name="Peeters C."/>
        </authorList>
    </citation>
    <scope>NUCLEOTIDE SEQUENCE [LARGE SCALE GENOMIC DNA]</scope>
    <source>
        <strain evidence="8 9">LMG 3411</strain>
    </source>
</reference>
<dbReference type="InterPro" id="IPR003593">
    <property type="entry name" value="AAA+_ATPase"/>
</dbReference>
<keyword evidence="8" id="KW-0378">Hydrolase</keyword>
<keyword evidence="4 8" id="KW-0067">ATP-binding</keyword>
<dbReference type="InterPro" id="IPR003439">
    <property type="entry name" value="ABC_transporter-like_ATP-bd"/>
</dbReference>
<evidence type="ECO:0000256" key="4">
    <source>
        <dbReference type="ARBA" id="ARBA00022840"/>
    </source>
</evidence>
<evidence type="ECO:0000259" key="7">
    <source>
        <dbReference type="PROSITE" id="PS50893"/>
    </source>
</evidence>
<dbReference type="InterPro" id="IPR027417">
    <property type="entry name" value="P-loop_NTPase"/>
</dbReference>
<keyword evidence="1" id="KW-0813">Transport</keyword>
<dbReference type="OrthoDB" id="9802264at2"/>
<organism evidence="8 9">
    <name type="scientific">Achromobacter agilis</name>
    <dbReference type="NCBI Taxonomy" id="1353888"/>
    <lineage>
        <taxon>Bacteria</taxon>
        <taxon>Pseudomonadati</taxon>
        <taxon>Pseudomonadota</taxon>
        <taxon>Betaproteobacteria</taxon>
        <taxon>Burkholderiales</taxon>
        <taxon>Alcaligenaceae</taxon>
        <taxon>Achromobacter</taxon>
    </lineage>
</organism>
<evidence type="ECO:0000256" key="2">
    <source>
        <dbReference type="ARBA" id="ARBA00022475"/>
    </source>
</evidence>
<evidence type="ECO:0000256" key="6">
    <source>
        <dbReference type="ARBA" id="ARBA00023136"/>
    </source>
</evidence>
<dbReference type="GO" id="GO:0016887">
    <property type="term" value="F:ATP hydrolysis activity"/>
    <property type="evidence" value="ECO:0007669"/>
    <property type="project" value="InterPro"/>
</dbReference>
<evidence type="ECO:0000313" key="9">
    <source>
        <dbReference type="Proteomes" id="UP000289184"/>
    </source>
</evidence>
<dbReference type="GO" id="GO:0005524">
    <property type="term" value="F:ATP binding"/>
    <property type="evidence" value="ECO:0007669"/>
    <property type="project" value="UniProtKB-KW"/>
</dbReference>
<dbReference type="PANTHER" id="PTHR43166:SF6">
    <property type="entry name" value="PHOSPHONATES IMPORT ATP-BINDING PROTEIN PHNC"/>
    <property type="match status" value="1"/>
</dbReference>
<evidence type="ECO:0000313" key="8">
    <source>
        <dbReference type="EMBL" id="SSW62981.1"/>
    </source>
</evidence>
<dbReference type="PROSITE" id="PS50893">
    <property type="entry name" value="ABC_TRANSPORTER_2"/>
    <property type="match status" value="1"/>
</dbReference>
<dbReference type="InterPro" id="IPR050086">
    <property type="entry name" value="MetN_ABC_transporter-like"/>
</dbReference>
<name>A0A446C5C4_9BURK</name>
<dbReference type="PROSITE" id="PS00211">
    <property type="entry name" value="ABC_TRANSPORTER_1"/>
    <property type="match status" value="1"/>
</dbReference>
<dbReference type="RefSeq" id="WP_129526153.1">
    <property type="nucleotide sequence ID" value="NZ_UFQB01000003.1"/>
</dbReference>
<dbReference type="CDD" id="cd03256">
    <property type="entry name" value="ABC_PhnC_transporter"/>
    <property type="match status" value="1"/>
</dbReference>
<keyword evidence="3" id="KW-0547">Nucleotide-binding</keyword>
<keyword evidence="2" id="KW-1003">Cell membrane</keyword>
<protein>
    <submittedName>
        <fullName evidence="8">Phosphate-import ATP-binding protein PhnC</fullName>
        <ecNumber evidence="8">3.6.3.27</ecNumber>
    </submittedName>
</protein>
<proteinExistence type="predicted"/>
<keyword evidence="5" id="KW-1278">Translocase</keyword>
<dbReference type="SUPFAM" id="SSF52540">
    <property type="entry name" value="P-loop containing nucleoside triphosphate hydrolases"/>
    <property type="match status" value="1"/>
</dbReference>
<dbReference type="InterPro" id="IPR012693">
    <property type="entry name" value="ABC_transpr_PhnC"/>
</dbReference>
<feature type="domain" description="ABC transporter" evidence="7">
    <location>
        <begin position="2"/>
        <end position="244"/>
    </location>
</feature>